<dbReference type="RefSeq" id="WP_011823847.1">
    <property type="nucleotide sequence ID" value="NZ_CP138967.1"/>
</dbReference>
<organism evidence="7 8">
    <name type="scientific">Prochlorococcus marinus str. PAC1</name>
    <dbReference type="NCBI Taxonomy" id="59924"/>
    <lineage>
        <taxon>Bacteria</taxon>
        <taxon>Bacillati</taxon>
        <taxon>Cyanobacteriota</taxon>
        <taxon>Cyanophyceae</taxon>
        <taxon>Synechococcales</taxon>
        <taxon>Prochlorococcaceae</taxon>
        <taxon>Prochlorococcus</taxon>
    </lineage>
</organism>
<dbReference type="AlphaFoldDB" id="A0A0A2C7D0"/>
<proteinExistence type="predicted"/>
<sequence>MIEKISKDDWQYLVPFFACTICFIATDFLGIIDKTYIAYWSGRLFYEPYRMITSHFFHGDLNHLLANVSGIIVARYFLKSLGLKSDYFFLAFVALIMPLQAFICWCLDILVLGNPMSLAIGFSGVLFGIDAFILMTTIYGKNKFLSISCELKKDPGLLKSISLLTGVGIIWSFLPGISLFGHMSGLLAGFLLFWL</sequence>
<feature type="transmembrane region" description="Helical" evidence="5">
    <location>
        <begin position="161"/>
        <end position="194"/>
    </location>
</feature>
<evidence type="ECO:0000256" key="3">
    <source>
        <dbReference type="ARBA" id="ARBA00022989"/>
    </source>
</evidence>
<evidence type="ECO:0000313" key="7">
    <source>
        <dbReference type="EMBL" id="KGG22276.1"/>
    </source>
</evidence>
<evidence type="ECO:0000256" key="1">
    <source>
        <dbReference type="ARBA" id="ARBA00004141"/>
    </source>
</evidence>
<evidence type="ECO:0000259" key="6">
    <source>
        <dbReference type="Pfam" id="PF01694"/>
    </source>
</evidence>
<accession>A0A0A2C7D0</accession>
<dbReference type="SUPFAM" id="SSF144091">
    <property type="entry name" value="Rhomboid-like"/>
    <property type="match status" value="1"/>
</dbReference>
<reference evidence="8" key="1">
    <citation type="journal article" date="2014" name="Sci. Data">
        <title>Genomes of diverse isolates of the marine cyanobacterium Prochlorococcus.</title>
        <authorList>
            <person name="Biller S."/>
            <person name="Berube P."/>
            <person name="Thompson J."/>
            <person name="Kelly L."/>
            <person name="Roggensack S."/>
            <person name="Awad L."/>
            <person name="Roache-Johnson K."/>
            <person name="Ding H."/>
            <person name="Giovannoni S.J."/>
            <person name="Moore L.R."/>
            <person name="Chisholm S.W."/>
        </authorList>
    </citation>
    <scope>NUCLEOTIDE SEQUENCE [LARGE SCALE GENOMIC DNA]</scope>
    <source>
        <strain evidence="8">PAC1</strain>
    </source>
</reference>
<dbReference type="Gene3D" id="1.20.1540.10">
    <property type="entry name" value="Rhomboid-like"/>
    <property type="match status" value="1"/>
</dbReference>
<dbReference type="GO" id="GO:0016020">
    <property type="term" value="C:membrane"/>
    <property type="evidence" value="ECO:0007669"/>
    <property type="project" value="UniProtKB-SubCell"/>
</dbReference>
<feature type="transmembrane region" description="Helical" evidence="5">
    <location>
        <begin position="87"/>
        <end position="112"/>
    </location>
</feature>
<evidence type="ECO:0000256" key="4">
    <source>
        <dbReference type="ARBA" id="ARBA00023136"/>
    </source>
</evidence>
<keyword evidence="2 5" id="KW-0812">Transmembrane</keyword>
<feature type="transmembrane region" description="Helical" evidence="5">
    <location>
        <begin position="61"/>
        <end position="78"/>
    </location>
</feature>
<comment type="subcellular location">
    <subcellularLocation>
        <location evidence="1">Membrane</location>
        <topology evidence="1">Multi-pass membrane protein</topology>
    </subcellularLocation>
</comment>
<dbReference type="Proteomes" id="UP000030392">
    <property type="component" value="Unassembled WGS sequence"/>
</dbReference>
<dbReference type="InterPro" id="IPR035952">
    <property type="entry name" value="Rhomboid-like_sf"/>
</dbReference>
<dbReference type="InterPro" id="IPR022764">
    <property type="entry name" value="Peptidase_S54_rhomboid_dom"/>
</dbReference>
<dbReference type="MEROPS" id="S54.A15"/>
<evidence type="ECO:0000256" key="2">
    <source>
        <dbReference type="ARBA" id="ARBA00022692"/>
    </source>
</evidence>
<feature type="transmembrane region" description="Helical" evidence="5">
    <location>
        <begin position="12"/>
        <end position="32"/>
    </location>
</feature>
<dbReference type="PANTHER" id="PTHR43066">
    <property type="entry name" value="RHOMBOID-RELATED PROTEIN"/>
    <property type="match status" value="1"/>
</dbReference>
<dbReference type="EMBL" id="JNAX01000003">
    <property type="protein sequence ID" value="KGG22276.1"/>
    <property type="molecule type" value="Genomic_DNA"/>
</dbReference>
<evidence type="ECO:0000256" key="5">
    <source>
        <dbReference type="SAM" id="Phobius"/>
    </source>
</evidence>
<gene>
    <name evidence="7" type="ORF">EV03_0169</name>
</gene>
<evidence type="ECO:0000313" key="8">
    <source>
        <dbReference type="Proteomes" id="UP000030392"/>
    </source>
</evidence>
<keyword evidence="4 5" id="KW-0472">Membrane</keyword>
<feature type="domain" description="Peptidase S54 rhomboid" evidence="6">
    <location>
        <begin position="47"/>
        <end position="195"/>
    </location>
</feature>
<keyword evidence="3 5" id="KW-1133">Transmembrane helix</keyword>
<feature type="transmembrane region" description="Helical" evidence="5">
    <location>
        <begin position="118"/>
        <end position="140"/>
    </location>
</feature>
<name>A0A0A2C7D0_PROMR</name>
<comment type="caution">
    <text evidence="7">The sequence shown here is derived from an EMBL/GenBank/DDBJ whole genome shotgun (WGS) entry which is preliminary data.</text>
</comment>
<protein>
    <recommendedName>
        <fullName evidence="6">Peptidase S54 rhomboid domain-containing protein</fullName>
    </recommendedName>
</protein>
<dbReference type="Pfam" id="PF01694">
    <property type="entry name" value="Rhomboid"/>
    <property type="match status" value="1"/>
</dbReference>
<dbReference type="GO" id="GO:0004252">
    <property type="term" value="F:serine-type endopeptidase activity"/>
    <property type="evidence" value="ECO:0007669"/>
    <property type="project" value="InterPro"/>
</dbReference>